<feature type="region of interest" description="Disordered" evidence="1">
    <location>
        <begin position="164"/>
        <end position="191"/>
    </location>
</feature>
<proteinExistence type="predicted"/>
<evidence type="ECO:0000313" key="3">
    <source>
        <dbReference type="Proteomes" id="UP001642484"/>
    </source>
</evidence>
<comment type="caution">
    <text evidence="2">The sequence shown here is derived from an EMBL/GenBank/DDBJ whole genome shotgun (WGS) entry which is preliminary data.</text>
</comment>
<accession>A0ABP0MWX2</accession>
<keyword evidence="3" id="KW-1185">Reference proteome</keyword>
<dbReference type="Proteomes" id="UP001642484">
    <property type="component" value="Unassembled WGS sequence"/>
</dbReference>
<sequence length="481" mass="54265">MTDVELMHLKDARLLAKHIFELVQKEIRSENGYDQMRQVLSDIAELVRSQERRVSNLQVQLRALCCKDMQSLQEALEKSLSNSILSIDENDASIFMLVPRKTFEAFYAALTDNLQNLAEDTYGMYGDREKADAELDTALDCRAPLVKEVLLKIGSLYKEHRFTPQSEEPRDVQPHHTFIESRGASPSSLSRQERRQVIDNVCDLLKRLGIDCETVYLLEGSLWIVLRTAQKLEMDKELSLERELSVYIRGCVESKKLGWIFAQDPEVKRTALVPPVVLNLVRFASDICAKLKREGCNDDFSCTWLDVLGLKDILSPTVVGQQLWLLVNGQELDDDHLLRTTTGLQIVFRQLLLEWHHQHSRSIQSRERPTLAASSAEASPPAALQTARNVILDLHKQLVSLPKTQKRLLKLAAVPLNAPPALIDEFSRVLKALGQPVTTRGGPSTNDEVDGEVVATLDALLANIESMGCENALDHFIDEWK</sequence>
<evidence type="ECO:0000256" key="1">
    <source>
        <dbReference type="SAM" id="MobiDB-lite"/>
    </source>
</evidence>
<dbReference type="EMBL" id="CAXAMN010019890">
    <property type="protein sequence ID" value="CAK9055157.1"/>
    <property type="molecule type" value="Genomic_DNA"/>
</dbReference>
<reference evidence="2 3" key="1">
    <citation type="submission" date="2024-02" db="EMBL/GenBank/DDBJ databases">
        <authorList>
            <person name="Chen Y."/>
            <person name="Shah S."/>
            <person name="Dougan E. K."/>
            <person name="Thang M."/>
            <person name="Chan C."/>
        </authorList>
    </citation>
    <scope>NUCLEOTIDE SEQUENCE [LARGE SCALE GENOMIC DNA]</scope>
</reference>
<organism evidence="2 3">
    <name type="scientific">Durusdinium trenchii</name>
    <dbReference type="NCBI Taxonomy" id="1381693"/>
    <lineage>
        <taxon>Eukaryota</taxon>
        <taxon>Sar</taxon>
        <taxon>Alveolata</taxon>
        <taxon>Dinophyceae</taxon>
        <taxon>Suessiales</taxon>
        <taxon>Symbiodiniaceae</taxon>
        <taxon>Durusdinium</taxon>
    </lineage>
</organism>
<feature type="compositionally biased region" description="Basic and acidic residues" evidence="1">
    <location>
        <begin position="164"/>
        <end position="179"/>
    </location>
</feature>
<evidence type="ECO:0000313" key="2">
    <source>
        <dbReference type="EMBL" id="CAK9055157.1"/>
    </source>
</evidence>
<protein>
    <submittedName>
        <fullName evidence="2">Uncharacterized protein</fullName>
    </submittedName>
</protein>
<name>A0ABP0MWX2_9DINO</name>
<gene>
    <name evidence="2" type="ORF">CCMP2556_LOCUS27473</name>
</gene>